<organism evidence="1 2">
    <name type="scientific">Clostridium acidisoli DSM 12555</name>
    <dbReference type="NCBI Taxonomy" id="1121291"/>
    <lineage>
        <taxon>Bacteria</taxon>
        <taxon>Bacillati</taxon>
        <taxon>Bacillota</taxon>
        <taxon>Clostridia</taxon>
        <taxon>Eubacteriales</taxon>
        <taxon>Clostridiaceae</taxon>
        <taxon>Clostridium</taxon>
    </lineage>
</organism>
<dbReference type="OrthoDB" id="165650at2"/>
<keyword evidence="2" id="KW-1185">Reference proteome</keyword>
<dbReference type="STRING" id="1121291.SAMN02745134_00440"/>
<keyword evidence="1" id="KW-0969">Cilium</keyword>
<dbReference type="NCBIfam" id="TIGR02530">
    <property type="entry name" value="flg_new"/>
    <property type="match status" value="1"/>
</dbReference>
<keyword evidence="1" id="KW-0282">Flagellum</keyword>
<evidence type="ECO:0000313" key="2">
    <source>
        <dbReference type="Proteomes" id="UP000192468"/>
    </source>
</evidence>
<protein>
    <submittedName>
        <fullName evidence="1">Flagellar operon protein</fullName>
    </submittedName>
</protein>
<dbReference type="EMBL" id="FWXH01000002">
    <property type="protein sequence ID" value="SMC17852.1"/>
    <property type="molecule type" value="Genomic_DNA"/>
</dbReference>
<name>A0A1W1X1N2_9CLOT</name>
<dbReference type="RefSeq" id="WP_084113627.1">
    <property type="nucleotide sequence ID" value="NZ_FWXH01000002.1"/>
</dbReference>
<reference evidence="1 2" key="1">
    <citation type="submission" date="2017-04" db="EMBL/GenBank/DDBJ databases">
        <authorList>
            <person name="Afonso C.L."/>
            <person name="Miller P.J."/>
            <person name="Scott M.A."/>
            <person name="Spackman E."/>
            <person name="Goraichik I."/>
            <person name="Dimitrov K.M."/>
            <person name="Suarez D.L."/>
            <person name="Swayne D.E."/>
        </authorList>
    </citation>
    <scope>NUCLEOTIDE SEQUENCE [LARGE SCALE GENOMIC DNA]</scope>
    <source>
        <strain evidence="1 2">DSM 12555</strain>
    </source>
</reference>
<sequence>MGYRVVNGTIVTVNSVNDLNNSNTSKGKKQNPDFSSVLKNEIKKDDSFVISAHAADRIKDRGIQLNSEDMKAINEGINKADIKGCKDSVILYKNTAFLTSIKNRTIVTAVDRDDSKQNVFTNIDSVVIL</sequence>
<evidence type="ECO:0000313" key="1">
    <source>
        <dbReference type="EMBL" id="SMC17852.1"/>
    </source>
</evidence>
<dbReference type="Pfam" id="PF12611">
    <property type="entry name" value="Flagellar_put"/>
    <property type="match status" value="1"/>
</dbReference>
<keyword evidence="1" id="KW-0966">Cell projection</keyword>
<dbReference type="AlphaFoldDB" id="A0A1W1X1N2"/>
<dbReference type="Proteomes" id="UP000192468">
    <property type="component" value="Unassembled WGS sequence"/>
</dbReference>
<dbReference type="InterPro" id="IPR013367">
    <property type="entry name" value="Flagellar_put"/>
</dbReference>
<gene>
    <name evidence="1" type="ORF">SAMN02745134_00440</name>
</gene>
<accession>A0A1W1X1N2</accession>
<proteinExistence type="predicted"/>